<comment type="caution">
    <text evidence="2">The sequence shown here is derived from an EMBL/GenBank/DDBJ whole genome shotgun (WGS) entry which is preliminary data.</text>
</comment>
<organism evidence="2 3">
    <name type="scientific">Plantactinospora endophytica</name>
    <dbReference type="NCBI Taxonomy" id="673535"/>
    <lineage>
        <taxon>Bacteria</taxon>
        <taxon>Bacillati</taxon>
        <taxon>Actinomycetota</taxon>
        <taxon>Actinomycetes</taxon>
        <taxon>Micromonosporales</taxon>
        <taxon>Micromonosporaceae</taxon>
        <taxon>Plantactinospora</taxon>
    </lineage>
</organism>
<dbReference type="Proteomes" id="UP000646749">
    <property type="component" value="Unassembled WGS sequence"/>
</dbReference>
<keyword evidence="3" id="KW-1185">Reference proteome</keyword>
<proteinExistence type="predicted"/>
<dbReference type="EMBL" id="BONW01000016">
    <property type="protein sequence ID" value="GIG88376.1"/>
    <property type="molecule type" value="Genomic_DNA"/>
</dbReference>
<accession>A0ABQ4E116</accession>
<protein>
    <submittedName>
        <fullName evidence="2">Uncharacterized protein</fullName>
    </submittedName>
</protein>
<gene>
    <name evidence="2" type="ORF">Pen02_33120</name>
</gene>
<feature type="region of interest" description="Disordered" evidence="1">
    <location>
        <begin position="37"/>
        <end position="117"/>
    </location>
</feature>
<reference evidence="2 3" key="1">
    <citation type="submission" date="2021-01" db="EMBL/GenBank/DDBJ databases">
        <title>Whole genome shotgun sequence of Plantactinospora endophytica NBRC 110450.</title>
        <authorList>
            <person name="Komaki H."/>
            <person name="Tamura T."/>
        </authorList>
    </citation>
    <scope>NUCLEOTIDE SEQUENCE [LARGE SCALE GENOMIC DNA]</scope>
    <source>
        <strain evidence="2 3">NBRC 110450</strain>
    </source>
</reference>
<evidence type="ECO:0000313" key="3">
    <source>
        <dbReference type="Proteomes" id="UP000646749"/>
    </source>
</evidence>
<evidence type="ECO:0000256" key="1">
    <source>
        <dbReference type="SAM" id="MobiDB-lite"/>
    </source>
</evidence>
<name>A0ABQ4E116_9ACTN</name>
<sequence length="143" mass="15186">MPHTASYECSETFAQTSAATMASTSTPALPDSVRAKRRNGAAMSCAQAVRPDNRDEDGSVTGIPRPVGYLHPGHEPDIPGVGRRTRRRPATDRRGGAGLSQCDPRLQPEGRAGVDLPRFTTSHLVDWAGRANLAGESAPRAGR</sequence>
<evidence type="ECO:0000313" key="2">
    <source>
        <dbReference type="EMBL" id="GIG88376.1"/>
    </source>
</evidence>